<dbReference type="InterPro" id="IPR011989">
    <property type="entry name" value="ARM-like"/>
</dbReference>
<protein>
    <submittedName>
        <fullName evidence="1">Uncharacterized protein</fullName>
    </submittedName>
</protein>
<accession>A0A1B6FMW5</accession>
<feature type="non-terminal residue" evidence="1">
    <location>
        <position position="99"/>
    </location>
</feature>
<dbReference type="Gene3D" id="1.25.10.10">
    <property type="entry name" value="Leucine-rich Repeat Variant"/>
    <property type="match status" value="1"/>
</dbReference>
<sequence length="99" mass="11548">IQVFEYKKQPECLPLFEALNLLLPITYQMICNLLLHRTDESYLLQKLILKSFYSLIHYNLPLQILNQAVFTQWMDVLTRIIQQPVPEGASKLVNGLNSD</sequence>
<name>A0A1B6FMW5_9HEMI</name>
<proteinExistence type="predicted"/>
<dbReference type="AlphaFoldDB" id="A0A1B6FMW5"/>
<organism evidence="1">
    <name type="scientific">Cuerna arida</name>
    <dbReference type="NCBI Taxonomy" id="1464854"/>
    <lineage>
        <taxon>Eukaryota</taxon>
        <taxon>Metazoa</taxon>
        <taxon>Ecdysozoa</taxon>
        <taxon>Arthropoda</taxon>
        <taxon>Hexapoda</taxon>
        <taxon>Insecta</taxon>
        <taxon>Pterygota</taxon>
        <taxon>Neoptera</taxon>
        <taxon>Paraneoptera</taxon>
        <taxon>Hemiptera</taxon>
        <taxon>Auchenorrhyncha</taxon>
        <taxon>Membracoidea</taxon>
        <taxon>Cicadellidae</taxon>
        <taxon>Cicadellinae</taxon>
        <taxon>Proconiini</taxon>
        <taxon>Cuerna</taxon>
    </lineage>
</organism>
<evidence type="ECO:0000313" key="1">
    <source>
        <dbReference type="EMBL" id="JAS51499.1"/>
    </source>
</evidence>
<feature type="non-terminal residue" evidence="1">
    <location>
        <position position="1"/>
    </location>
</feature>
<reference evidence="1" key="1">
    <citation type="submission" date="2015-11" db="EMBL/GenBank/DDBJ databases">
        <title>De novo transcriptome assembly of four potential Pierce s Disease insect vectors from Arizona vineyards.</title>
        <authorList>
            <person name="Tassone E.E."/>
        </authorList>
    </citation>
    <scope>NUCLEOTIDE SEQUENCE</scope>
</reference>
<gene>
    <name evidence="1" type="ORF">g.2205</name>
</gene>
<dbReference type="EMBL" id="GECZ01018270">
    <property type="protein sequence ID" value="JAS51499.1"/>
    <property type="molecule type" value="Transcribed_RNA"/>
</dbReference>